<comment type="caution">
    <text evidence="2">The sequence shown here is derived from an EMBL/GenBank/DDBJ whole genome shotgun (WGS) entry which is preliminary data.</text>
</comment>
<evidence type="ECO:0000313" key="2">
    <source>
        <dbReference type="EMBL" id="MDR7166217.1"/>
    </source>
</evidence>
<dbReference type="AlphaFoldDB" id="A0AAW8NJD2"/>
<feature type="compositionally biased region" description="Basic and acidic residues" evidence="1">
    <location>
        <begin position="95"/>
        <end position="106"/>
    </location>
</feature>
<evidence type="ECO:0000313" key="3">
    <source>
        <dbReference type="Proteomes" id="UP001262032"/>
    </source>
</evidence>
<feature type="region of interest" description="Disordered" evidence="1">
    <location>
        <begin position="81"/>
        <end position="106"/>
    </location>
</feature>
<keyword evidence="2" id="KW-0808">Transferase</keyword>
<dbReference type="RefSeq" id="WP_310114745.1">
    <property type="nucleotide sequence ID" value="NZ_JAVDTN010000029.1"/>
</dbReference>
<name>A0AAW8NJD2_PSEOX</name>
<dbReference type="GeneID" id="97424613"/>
<evidence type="ECO:0000256" key="1">
    <source>
        <dbReference type="SAM" id="MobiDB-lite"/>
    </source>
</evidence>
<reference evidence="2" key="1">
    <citation type="submission" date="2023-07" db="EMBL/GenBank/DDBJ databases">
        <title>Sorghum-associated microbial communities from plants grown in Nebraska, USA.</title>
        <authorList>
            <person name="Schachtman D."/>
        </authorList>
    </citation>
    <scope>NUCLEOTIDE SEQUENCE</scope>
    <source>
        <strain evidence="2">BE261</strain>
    </source>
</reference>
<dbReference type="Proteomes" id="UP001262032">
    <property type="component" value="Unassembled WGS sequence"/>
</dbReference>
<keyword evidence="2" id="KW-0548">Nucleotidyltransferase</keyword>
<sequence length="106" mass="11796">MYDEAFSLFEIDDPAPSPNVLAPLPIKAEQIQAIRDAFGRAGVASQDERKALIEAVVLREVAGLRDLLAVDVQRILQRIEGRHSTKPRSTGSAWDNREGDTWIDKL</sequence>
<accession>A0AAW8NJD2</accession>
<dbReference type="EC" id="2.7.7.7" evidence="2"/>
<proteinExistence type="predicted"/>
<protein>
    <submittedName>
        <fullName evidence="2">DNA polymerase-3 subunit epsilon</fullName>
        <ecNumber evidence="2">2.7.7.7</ecNumber>
    </submittedName>
</protein>
<gene>
    <name evidence="2" type="ORF">J2X12_004271</name>
</gene>
<dbReference type="EMBL" id="JAVDWN010000033">
    <property type="protein sequence ID" value="MDR7166217.1"/>
    <property type="molecule type" value="Genomic_DNA"/>
</dbReference>
<organism evidence="2 3">
    <name type="scientific">Pseudarthrobacter oxydans</name>
    <name type="common">Arthrobacter oxydans</name>
    <dbReference type="NCBI Taxonomy" id="1671"/>
    <lineage>
        <taxon>Bacteria</taxon>
        <taxon>Bacillati</taxon>
        <taxon>Actinomycetota</taxon>
        <taxon>Actinomycetes</taxon>
        <taxon>Micrococcales</taxon>
        <taxon>Micrococcaceae</taxon>
        <taxon>Pseudarthrobacter</taxon>
    </lineage>
</organism>
<dbReference type="GO" id="GO:0003887">
    <property type="term" value="F:DNA-directed DNA polymerase activity"/>
    <property type="evidence" value="ECO:0007669"/>
    <property type="project" value="UniProtKB-EC"/>
</dbReference>